<keyword evidence="7 11" id="KW-0418">Kinase</keyword>
<evidence type="ECO:0000313" key="15">
    <source>
        <dbReference type="Proteomes" id="UP000036406"/>
    </source>
</evidence>
<keyword evidence="2 11" id="KW-0723">Serine/threonine-protein kinase</keyword>
<evidence type="ECO:0000256" key="12">
    <source>
        <dbReference type="SAM" id="MobiDB-lite"/>
    </source>
</evidence>
<evidence type="ECO:0000256" key="11">
    <source>
        <dbReference type="HAMAP-Rule" id="MF_01497"/>
    </source>
</evidence>
<feature type="site" description="ATP" evidence="11">
    <location>
        <position position="66"/>
    </location>
</feature>
<dbReference type="GO" id="GO:0005524">
    <property type="term" value="F:ATP binding"/>
    <property type="evidence" value="ECO:0007669"/>
    <property type="project" value="UniProtKB-UniRule"/>
</dbReference>
<evidence type="ECO:0000259" key="13">
    <source>
        <dbReference type="Pfam" id="PF01636"/>
    </source>
</evidence>
<comment type="similarity">
    <text evidence="11">Belongs to the SrkA/RdoA protein kinase family.</text>
</comment>
<keyword evidence="1 11" id="KW-0963">Cytoplasm</keyword>
<keyword evidence="15" id="KW-1185">Reference proteome</keyword>
<dbReference type="EMBL" id="CP011494">
    <property type="protein sequence ID" value="AKO53211.1"/>
    <property type="molecule type" value="Genomic_DNA"/>
</dbReference>
<accession>A0A0H4I2I2</accession>
<dbReference type="GO" id="GO:0005737">
    <property type="term" value="C:cytoplasm"/>
    <property type="evidence" value="ECO:0007669"/>
    <property type="project" value="UniProtKB-SubCell"/>
</dbReference>
<dbReference type="Proteomes" id="UP000036406">
    <property type="component" value="Chromosome"/>
</dbReference>
<evidence type="ECO:0000256" key="6">
    <source>
        <dbReference type="ARBA" id="ARBA00022741"/>
    </source>
</evidence>
<keyword evidence="6 11" id="KW-0547">Nucleotide-binding</keyword>
<evidence type="ECO:0000256" key="2">
    <source>
        <dbReference type="ARBA" id="ARBA00022527"/>
    </source>
</evidence>
<evidence type="ECO:0000256" key="3">
    <source>
        <dbReference type="ARBA" id="ARBA00022553"/>
    </source>
</evidence>
<dbReference type="GO" id="GO:0106310">
    <property type="term" value="F:protein serine kinase activity"/>
    <property type="evidence" value="ECO:0007669"/>
    <property type="project" value="RHEA"/>
</dbReference>
<name>A0A0H4I2I2_9GAMM</name>
<comment type="subcellular location">
    <subcellularLocation>
        <location evidence="11">Cytoplasm</location>
    </subcellularLocation>
</comment>
<organism evidence="14 15">
    <name type="scientific">Marinobacter psychrophilus</name>
    <dbReference type="NCBI Taxonomy" id="330734"/>
    <lineage>
        <taxon>Bacteria</taxon>
        <taxon>Pseudomonadati</taxon>
        <taxon>Pseudomonadota</taxon>
        <taxon>Gammaproteobacteria</taxon>
        <taxon>Pseudomonadales</taxon>
        <taxon>Marinobacteraceae</taxon>
        <taxon>Marinobacter</taxon>
    </lineage>
</organism>
<dbReference type="PATRIC" id="fig|330734.3.peg.2715"/>
<dbReference type="InterPro" id="IPR032882">
    <property type="entry name" value="SrkA/RdoA"/>
</dbReference>
<dbReference type="SUPFAM" id="SSF56112">
    <property type="entry name" value="Protein kinase-like (PK-like)"/>
    <property type="match status" value="1"/>
</dbReference>
<dbReference type="HAMAP" id="MF_01497">
    <property type="entry name" value="SrkA_kinase"/>
    <property type="match status" value="1"/>
</dbReference>
<dbReference type="Gene3D" id="1.20.1270.170">
    <property type="match status" value="1"/>
</dbReference>
<feature type="active site" description="Proton acceptor" evidence="11">
    <location>
        <position position="237"/>
    </location>
</feature>
<evidence type="ECO:0000256" key="1">
    <source>
        <dbReference type="ARBA" id="ARBA00022490"/>
    </source>
</evidence>
<dbReference type="PANTHER" id="PTHR39573:SF1">
    <property type="entry name" value="STRESS RESPONSE KINASE A"/>
    <property type="match status" value="1"/>
</dbReference>
<feature type="binding site" evidence="11">
    <location>
        <position position="254"/>
    </location>
    <ligand>
        <name>Mg(2+)</name>
        <dbReference type="ChEBI" id="CHEBI:18420"/>
    </ligand>
</feature>
<keyword evidence="9 11" id="KW-0460">Magnesium</keyword>
<dbReference type="GO" id="GO:0004674">
    <property type="term" value="F:protein serine/threonine kinase activity"/>
    <property type="evidence" value="ECO:0007669"/>
    <property type="project" value="UniProtKB-UniRule"/>
</dbReference>
<dbReference type="Gene3D" id="1.10.510.10">
    <property type="entry name" value="Transferase(Phosphotransferase) domain 1"/>
    <property type="match status" value="1"/>
</dbReference>
<evidence type="ECO:0000256" key="10">
    <source>
        <dbReference type="ARBA" id="ARBA00023016"/>
    </source>
</evidence>
<keyword evidence="3 11" id="KW-0597">Phosphoprotein</keyword>
<dbReference type="InterPro" id="IPR002575">
    <property type="entry name" value="Aminoglycoside_PTrfase"/>
</dbReference>
<dbReference type="EC" id="2.7.11.1" evidence="11"/>
<dbReference type="PANTHER" id="PTHR39573">
    <property type="entry name" value="STRESS RESPONSE KINASE A"/>
    <property type="match status" value="1"/>
</dbReference>
<feature type="binding site" evidence="11">
    <location>
        <position position="242"/>
    </location>
    <ligand>
        <name>Mg(2+)</name>
        <dbReference type="ChEBI" id="CHEBI:18420"/>
    </ligand>
</feature>
<evidence type="ECO:0000256" key="8">
    <source>
        <dbReference type="ARBA" id="ARBA00022840"/>
    </source>
</evidence>
<comment type="catalytic activity">
    <reaction evidence="11">
        <text>L-seryl-[protein] + ATP = O-phospho-L-seryl-[protein] + ADP + H(+)</text>
        <dbReference type="Rhea" id="RHEA:17989"/>
        <dbReference type="Rhea" id="RHEA-COMP:9863"/>
        <dbReference type="Rhea" id="RHEA-COMP:11604"/>
        <dbReference type="ChEBI" id="CHEBI:15378"/>
        <dbReference type="ChEBI" id="CHEBI:29999"/>
        <dbReference type="ChEBI" id="CHEBI:30616"/>
        <dbReference type="ChEBI" id="CHEBI:83421"/>
        <dbReference type="ChEBI" id="CHEBI:456216"/>
        <dbReference type="EC" id="2.7.11.1"/>
    </reaction>
</comment>
<dbReference type="Gene3D" id="3.30.200.70">
    <property type="match status" value="1"/>
</dbReference>
<feature type="domain" description="Aminoglycoside phosphotransferase" evidence="13">
    <location>
        <begin position="66"/>
        <end position="300"/>
    </location>
</feature>
<keyword evidence="8 11" id="KW-0067">ATP-binding</keyword>
<evidence type="ECO:0000256" key="4">
    <source>
        <dbReference type="ARBA" id="ARBA00022679"/>
    </source>
</evidence>
<comment type="cofactor">
    <cofactor evidence="11">
        <name>Mg(2+)</name>
        <dbReference type="ChEBI" id="CHEBI:18420"/>
    </cofactor>
</comment>
<dbReference type="InterPro" id="IPR011009">
    <property type="entry name" value="Kinase-like_dom_sf"/>
</dbReference>
<feature type="active site" evidence="11">
    <location>
        <position position="254"/>
    </location>
</feature>
<comment type="catalytic activity">
    <reaction evidence="11">
        <text>L-threonyl-[protein] + ATP = O-phospho-L-threonyl-[protein] + ADP + H(+)</text>
        <dbReference type="Rhea" id="RHEA:46608"/>
        <dbReference type="Rhea" id="RHEA-COMP:11060"/>
        <dbReference type="Rhea" id="RHEA-COMP:11605"/>
        <dbReference type="ChEBI" id="CHEBI:15378"/>
        <dbReference type="ChEBI" id="CHEBI:30013"/>
        <dbReference type="ChEBI" id="CHEBI:30616"/>
        <dbReference type="ChEBI" id="CHEBI:61977"/>
        <dbReference type="ChEBI" id="CHEBI:456216"/>
        <dbReference type="EC" id="2.7.11.1"/>
    </reaction>
</comment>
<evidence type="ECO:0000256" key="9">
    <source>
        <dbReference type="ARBA" id="ARBA00022842"/>
    </source>
</evidence>
<dbReference type="AlphaFoldDB" id="A0A0H4I2I2"/>
<gene>
    <name evidence="11" type="primary">srkA</name>
    <name evidence="14" type="ORF">ABA45_12970</name>
</gene>
<dbReference type="GO" id="GO:0000287">
    <property type="term" value="F:magnesium ion binding"/>
    <property type="evidence" value="ECO:0007669"/>
    <property type="project" value="UniProtKB-UniRule"/>
</dbReference>
<evidence type="ECO:0000313" key="14">
    <source>
        <dbReference type="EMBL" id="AKO53211.1"/>
    </source>
</evidence>
<dbReference type="Pfam" id="PF01636">
    <property type="entry name" value="APH"/>
    <property type="match status" value="1"/>
</dbReference>
<dbReference type="STRING" id="330734.ABA45_12970"/>
<dbReference type="KEGG" id="mpq:ABA45_12970"/>
<protein>
    <recommendedName>
        <fullName evidence="11">Stress response kinase A</fullName>
        <ecNumber evidence="11">2.7.11.1</ecNumber>
    </recommendedName>
    <alternativeName>
        <fullName evidence="11">Serine/threonine-protein kinase SrkA</fullName>
    </alternativeName>
</protein>
<proteinExistence type="inferred from homology"/>
<keyword evidence="5 11" id="KW-0479">Metal-binding</keyword>
<reference evidence="14 15" key="1">
    <citation type="submission" date="2015-05" db="EMBL/GenBank/DDBJ databases">
        <title>Complete genome of Marinobacter psychrophilus strain 20041T isolated from sea-ice of the Canadian Basin.</title>
        <authorList>
            <person name="Song L."/>
            <person name="Ren L."/>
            <person name="Yu Y."/>
            <person name="Wang X."/>
        </authorList>
    </citation>
    <scope>NUCLEOTIDE SEQUENCE [LARGE SCALE GENOMIC DNA]</scope>
    <source>
        <strain evidence="14 15">20041</strain>
    </source>
</reference>
<feature type="region of interest" description="Disordered" evidence="12">
    <location>
        <begin position="1"/>
        <end position="21"/>
    </location>
</feature>
<evidence type="ECO:0000256" key="5">
    <source>
        <dbReference type="ARBA" id="ARBA00022723"/>
    </source>
</evidence>
<sequence length="365" mass="41330">MRCQDYASDDTGYTGRQIHGGSELMTEHSDNVISGHPYDALKPDALLDAMEDAGFAVSGRLFALNSYENRVYQIGLDEGPPVIAKFYRPGRWTEASIREEHSFTKELEAADIPVVAPLTLPNGDTLGQSGPFRFAVFPQRGGQAPDVSVEDTLYRLGQWLGQIHNVGAARKFSHRPDLSVASIPAGIEQHNELLLEGNWVPRDLRPAWDSLMADLLRLCRTRINDAGNINTLRLHGDCHAGNILCREERMLFVDLDDCRSGPAIQDMWLLLNGEDNERGAQLGEILEGYEMFRPFDRRERHLIEPLRCYRQIGHCAWLAKRWDDPAFPRFFPWFGQPRFWSDQILSLREQLSALQAPSISLPGQY</sequence>
<dbReference type="NCBIfam" id="NF008738">
    <property type="entry name" value="PRK11768.1"/>
    <property type="match status" value="1"/>
</dbReference>
<keyword evidence="4 11" id="KW-0808">Transferase</keyword>
<keyword evidence="10 11" id="KW-0346">Stress response</keyword>
<comment type="function">
    <text evidence="11">A protein kinase that phosphorylates Ser and Thr residues. Probably acts to suppress the effects of stress linked to accumulation of reactive oxygen species. Probably involved in the extracytoplasmic stress response.</text>
</comment>
<evidence type="ECO:0000256" key="7">
    <source>
        <dbReference type="ARBA" id="ARBA00022777"/>
    </source>
</evidence>
<comment type="subunit">
    <text evidence="11">Monomer.</text>
</comment>